<dbReference type="Proteomes" id="UP000068167">
    <property type="component" value="Chromosome"/>
</dbReference>
<dbReference type="PANTHER" id="PTHR46797">
    <property type="entry name" value="HTH-TYPE TRANSCRIPTIONAL REGULATOR"/>
    <property type="match status" value="1"/>
</dbReference>
<dbReference type="GO" id="GO:0003677">
    <property type="term" value="F:DNA binding"/>
    <property type="evidence" value="ECO:0007669"/>
    <property type="project" value="UniProtKB-KW"/>
</dbReference>
<evidence type="ECO:0000259" key="2">
    <source>
        <dbReference type="PROSITE" id="PS50943"/>
    </source>
</evidence>
<evidence type="ECO:0000313" key="4">
    <source>
        <dbReference type="Proteomes" id="UP000068167"/>
    </source>
</evidence>
<feature type="domain" description="HTH cro/C1-type" evidence="2">
    <location>
        <begin position="14"/>
        <end position="68"/>
    </location>
</feature>
<dbReference type="EMBL" id="CP011339">
    <property type="protein sequence ID" value="AKV70930.1"/>
    <property type="molecule type" value="Genomic_DNA"/>
</dbReference>
<dbReference type="GO" id="GO:0005829">
    <property type="term" value="C:cytosol"/>
    <property type="evidence" value="ECO:0007669"/>
    <property type="project" value="TreeGrafter"/>
</dbReference>
<dbReference type="PATRIC" id="fig|1638788.3.peg.6197"/>
<dbReference type="Gene3D" id="1.10.260.40">
    <property type="entry name" value="lambda repressor-like DNA-binding domains"/>
    <property type="match status" value="1"/>
</dbReference>
<accession>A0A0K1SA54</accession>
<dbReference type="Pfam" id="PF01381">
    <property type="entry name" value="HTH_3"/>
    <property type="match status" value="1"/>
</dbReference>
<organism evidence="3 4">
    <name type="scientific">Microcystis panniformis FACHB-1757</name>
    <dbReference type="NCBI Taxonomy" id="1638788"/>
    <lineage>
        <taxon>Bacteria</taxon>
        <taxon>Bacillati</taxon>
        <taxon>Cyanobacteriota</taxon>
        <taxon>Cyanophyceae</taxon>
        <taxon>Oscillatoriophycideae</taxon>
        <taxon>Chroococcales</taxon>
        <taxon>Microcystaceae</taxon>
        <taxon>Microcystis</taxon>
    </lineage>
</organism>
<evidence type="ECO:0000256" key="1">
    <source>
        <dbReference type="ARBA" id="ARBA00023125"/>
    </source>
</evidence>
<dbReference type="InterPro" id="IPR050807">
    <property type="entry name" value="TransReg_Diox_bact_type"/>
</dbReference>
<dbReference type="InterPro" id="IPR010982">
    <property type="entry name" value="Lambda_DNA-bd_dom_sf"/>
</dbReference>
<evidence type="ECO:0000313" key="3">
    <source>
        <dbReference type="EMBL" id="AKV70930.1"/>
    </source>
</evidence>
<gene>
    <name evidence="3" type="ORF">VL20_6165</name>
</gene>
<dbReference type="SMART" id="SM00530">
    <property type="entry name" value="HTH_XRE"/>
    <property type="match status" value="1"/>
</dbReference>
<name>A0A0K1SA54_9CHRO</name>
<dbReference type="SUPFAM" id="SSF47413">
    <property type="entry name" value="lambda repressor-like DNA-binding domains"/>
    <property type="match status" value="1"/>
</dbReference>
<keyword evidence="1" id="KW-0238">DNA-binding</keyword>
<dbReference type="KEGG" id="mpk:VL20_6165"/>
<reference evidence="3 4" key="1">
    <citation type="journal article" date="2016" name="Stand. Genomic Sci.">
        <title>Complete genome sequence and genomic characterization of Microcystis panniformis FACHB 1757 by third-generation sequencing.</title>
        <authorList>
            <person name="Zhang J.Y."/>
            <person name="Guan R."/>
            <person name="Zhang H.J."/>
            <person name="Li H."/>
            <person name="Xiao P."/>
            <person name="Yu G.L."/>
            <person name="Du L."/>
            <person name="Cao D.M."/>
            <person name="Zhu B.C."/>
            <person name="Li R.H."/>
            <person name="Lu Z.H."/>
        </authorList>
    </citation>
    <scope>NUCLEOTIDE SEQUENCE [LARGE SCALE GENOMIC DNA]</scope>
    <source>
        <strain evidence="3 4">FACHB-1757</strain>
    </source>
</reference>
<keyword evidence="4" id="KW-1185">Reference proteome</keyword>
<dbReference type="CDD" id="cd00093">
    <property type="entry name" value="HTH_XRE"/>
    <property type="match status" value="1"/>
</dbReference>
<dbReference type="PANTHER" id="PTHR46797:SF1">
    <property type="entry name" value="METHYLPHOSPHONATE SYNTHASE"/>
    <property type="match status" value="1"/>
</dbReference>
<dbReference type="GO" id="GO:0003700">
    <property type="term" value="F:DNA-binding transcription factor activity"/>
    <property type="evidence" value="ECO:0007669"/>
    <property type="project" value="TreeGrafter"/>
</dbReference>
<dbReference type="PROSITE" id="PS50943">
    <property type="entry name" value="HTH_CROC1"/>
    <property type="match status" value="1"/>
</dbReference>
<dbReference type="RefSeq" id="WP_002761350.1">
    <property type="nucleotide sequence ID" value="NZ_CP011339.1"/>
</dbReference>
<dbReference type="AlphaFoldDB" id="A0A0K1SA54"/>
<protein>
    <recommendedName>
        <fullName evidence="2">HTH cro/C1-type domain-containing protein</fullName>
    </recommendedName>
</protein>
<proteinExistence type="predicted"/>
<sequence length="83" mass="9683">MQSGQLEQILGRELQRYRQEKGWSQEYLAEVTGLHRTYISQLERGLKSPSVRVLSHITNALGLRMSEFLYSVEESLSVNERRD</sequence>
<dbReference type="InterPro" id="IPR001387">
    <property type="entry name" value="Cro/C1-type_HTH"/>
</dbReference>